<protein>
    <submittedName>
        <fullName evidence="1">Uncharacterized protein</fullName>
    </submittedName>
</protein>
<accession>A0AAW1TC47</accession>
<gene>
    <name evidence="1" type="ORF">WJX84_006884</name>
</gene>
<evidence type="ECO:0000313" key="2">
    <source>
        <dbReference type="Proteomes" id="UP001485043"/>
    </source>
</evidence>
<dbReference type="Proteomes" id="UP001485043">
    <property type="component" value="Unassembled WGS sequence"/>
</dbReference>
<name>A0AAW1TC47_9CHLO</name>
<comment type="caution">
    <text evidence="1">The sequence shown here is derived from an EMBL/GenBank/DDBJ whole genome shotgun (WGS) entry which is preliminary data.</text>
</comment>
<evidence type="ECO:0000313" key="1">
    <source>
        <dbReference type="EMBL" id="KAK9867402.1"/>
    </source>
</evidence>
<organism evidence="1 2">
    <name type="scientific">Apatococcus fuscideae</name>
    <dbReference type="NCBI Taxonomy" id="2026836"/>
    <lineage>
        <taxon>Eukaryota</taxon>
        <taxon>Viridiplantae</taxon>
        <taxon>Chlorophyta</taxon>
        <taxon>core chlorophytes</taxon>
        <taxon>Trebouxiophyceae</taxon>
        <taxon>Chlorellales</taxon>
        <taxon>Chlorellaceae</taxon>
        <taxon>Apatococcus</taxon>
    </lineage>
</organism>
<reference evidence="1 2" key="1">
    <citation type="journal article" date="2024" name="Nat. Commun.">
        <title>Phylogenomics reveals the evolutionary origins of lichenization in chlorophyte algae.</title>
        <authorList>
            <person name="Puginier C."/>
            <person name="Libourel C."/>
            <person name="Otte J."/>
            <person name="Skaloud P."/>
            <person name="Haon M."/>
            <person name="Grisel S."/>
            <person name="Petersen M."/>
            <person name="Berrin J.G."/>
            <person name="Delaux P.M."/>
            <person name="Dal Grande F."/>
            <person name="Keller J."/>
        </authorList>
    </citation>
    <scope>NUCLEOTIDE SEQUENCE [LARGE SCALE GENOMIC DNA]</scope>
    <source>
        <strain evidence="1 2">SAG 2523</strain>
    </source>
</reference>
<keyword evidence="2" id="KW-1185">Reference proteome</keyword>
<sequence length="169" mass="18279">MVLPLPPSVQTAAQLDLSDRQTYELEGCHIVSVDLQDIGLMGIGSPPDRPDYQAVVSVEETEHETDEAAAMACRQLGLPVAFSSSGPEPSYDPVPAAGRTMWTDSHFMKDHSLSASILPVYLMPLAASSIRNTKNPSLMVTAACRNPAANLCMSRLFWSLSPSKHLHNC</sequence>
<dbReference type="EMBL" id="JALJOV010000089">
    <property type="protein sequence ID" value="KAK9867402.1"/>
    <property type="molecule type" value="Genomic_DNA"/>
</dbReference>
<proteinExistence type="predicted"/>
<dbReference type="AlphaFoldDB" id="A0AAW1TC47"/>